<dbReference type="InterPro" id="IPR001789">
    <property type="entry name" value="Sig_transdc_resp-reg_receiver"/>
</dbReference>
<accession>A0A972GPZ3</accession>
<feature type="modified residue" description="4-aspartylphosphate" evidence="4">
    <location>
        <position position="54"/>
    </location>
</feature>
<dbReference type="AlphaFoldDB" id="A0A972GPZ3"/>
<dbReference type="Proteomes" id="UP000641588">
    <property type="component" value="Unassembled WGS sequence"/>
</dbReference>
<dbReference type="PROSITE" id="PS00041">
    <property type="entry name" value="HTH_ARAC_FAMILY_1"/>
    <property type="match status" value="1"/>
</dbReference>
<evidence type="ECO:0000313" key="8">
    <source>
        <dbReference type="Proteomes" id="UP000641588"/>
    </source>
</evidence>
<evidence type="ECO:0000313" key="7">
    <source>
        <dbReference type="EMBL" id="NOU91682.1"/>
    </source>
</evidence>
<dbReference type="InterPro" id="IPR018062">
    <property type="entry name" value="HTH_AraC-typ_CS"/>
</dbReference>
<evidence type="ECO:0000256" key="4">
    <source>
        <dbReference type="PROSITE-ProRule" id="PRU00169"/>
    </source>
</evidence>
<dbReference type="Pfam" id="PF17853">
    <property type="entry name" value="GGDEF_2"/>
    <property type="match status" value="1"/>
</dbReference>
<dbReference type="EMBL" id="WHOD01000003">
    <property type="protein sequence ID" value="NOU91682.1"/>
    <property type="molecule type" value="Genomic_DNA"/>
</dbReference>
<dbReference type="SUPFAM" id="SSF46689">
    <property type="entry name" value="Homeodomain-like"/>
    <property type="match status" value="2"/>
</dbReference>
<evidence type="ECO:0000259" key="5">
    <source>
        <dbReference type="PROSITE" id="PS01124"/>
    </source>
</evidence>
<organism evidence="7 8">
    <name type="scientific">Paenibacillus foliorum</name>
    <dbReference type="NCBI Taxonomy" id="2654974"/>
    <lineage>
        <taxon>Bacteria</taxon>
        <taxon>Bacillati</taxon>
        <taxon>Bacillota</taxon>
        <taxon>Bacilli</taxon>
        <taxon>Bacillales</taxon>
        <taxon>Paenibacillaceae</taxon>
        <taxon>Paenibacillus</taxon>
    </lineage>
</organism>
<gene>
    <name evidence="7" type="ORF">GC093_00310</name>
</gene>
<keyword evidence="1" id="KW-0805">Transcription regulation</keyword>
<dbReference type="SMART" id="SM00342">
    <property type="entry name" value="HTH_ARAC"/>
    <property type="match status" value="1"/>
</dbReference>
<protein>
    <submittedName>
        <fullName evidence="7">Response regulator</fullName>
    </submittedName>
</protein>
<feature type="domain" description="Response regulatory" evidence="6">
    <location>
        <begin position="2"/>
        <end position="119"/>
    </location>
</feature>
<dbReference type="InterPro" id="IPR009057">
    <property type="entry name" value="Homeodomain-like_sf"/>
</dbReference>
<dbReference type="Pfam" id="PF00072">
    <property type="entry name" value="Response_reg"/>
    <property type="match status" value="1"/>
</dbReference>
<reference evidence="7" key="1">
    <citation type="submission" date="2019-10" db="EMBL/GenBank/DDBJ databases">
        <title>Description of Paenibacillus glebae sp. nov.</title>
        <authorList>
            <person name="Carlier A."/>
            <person name="Qi S."/>
        </authorList>
    </citation>
    <scope>NUCLEOTIDE SEQUENCE</scope>
    <source>
        <strain evidence="7">LMG 31456</strain>
    </source>
</reference>
<feature type="domain" description="HTH araC/xylS-type" evidence="5">
    <location>
        <begin position="443"/>
        <end position="541"/>
    </location>
</feature>
<keyword evidence="3" id="KW-0804">Transcription</keyword>
<dbReference type="RefSeq" id="WP_171649847.1">
    <property type="nucleotide sequence ID" value="NZ_WHOD01000003.1"/>
</dbReference>
<dbReference type="GO" id="GO:0003700">
    <property type="term" value="F:DNA-binding transcription factor activity"/>
    <property type="evidence" value="ECO:0007669"/>
    <property type="project" value="InterPro"/>
</dbReference>
<dbReference type="CDD" id="cd17536">
    <property type="entry name" value="REC_YesN-like"/>
    <property type="match status" value="1"/>
</dbReference>
<evidence type="ECO:0000256" key="2">
    <source>
        <dbReference type="ARBA" id="ARBA00023125"/>
    </source>
</evidence>
<comment type="caution">
    <text evidence="7">The sequence shown here is derived from an EMBL/GenBank/DDBJ whole genome shotgun (WGS) entry which is preliminary data.</text>
</comment>
<dbReference type="Pfam" id="PF12833">
    <property type="entry name" value="HTH_18"/>
    <property type="match status" value="1"/>
</dbReference>
<dbReference type="Gene3D" id="1.10.10.60">
    <property type="entry name" value="Homeodomain-like"/>
    <property type="match status" value="2"/>
</dbReference>
<dbReference type="PANTHER" id="PTHR43280:SF28">
    <property type="entry name" value="HTH-TYPE TRANSCRIPTIONAL ACTIVATOR RHAS"/>
    <property type="match status" value="1"/>
</dbReference>
<proteinExistence type="predicted"/>
<dbReference type="PROSITE" id="PS01124">
    <property type="entry name" value="HTH_ARAC_FAMILY_2"/>
    <property type="match status" value="1"/>
</dbReference>
<evidence type="ECO:0000256" key="3">
    <source>
        <dbReference type="ARBA" id="ARBA00023163"/>
    </source>
</evidence>
<dbReference type="PANTHER" id="PTHR43280">
    <property type="entry name" value="ARAC-FAMILY TRANSCRIPTIONAL REGULATOR"/>
    <property type="match status" value="1"/>
</dbReference>
<keyword evidence="8" id="KW-1185">Reference proteome</keyword>
<keyword evidence="2" id="KW-0238">DNA-binding</keyword>
<sequence length="547" mass="62186">MNVVVVDDEVQIRKWFHILLLKTGLPLHIAGACGNGKEALELCRASQVDLVITDIKMPIMDGIELIKQLKSEFPAIRVLILSAYGEFHYASEALKAGASEYILKAEVTVESLKEAVVKVMGDIDTEKKRNQEVDSLKSTLNENQNALRSLYFTELLRGVPTAIQEFDNKMSIFRISLNKRHITLMAVCIDDYKNTLQTARIKSRELLDMAMLNIMDETLQNEANGGCSLLFEQGVYVVLVNTQGHGGKSAREATLRYAHRISNHLYDFIGVPVSIGISLTYNDLALLGRQYSEAYEALSRKQFYGRRSVVWYEDVEDRPTKKDNKELNAALSEWSHYLDRGDYELAKRFMQGFMEETGRQKHVPEQELKMFCLEVVFLLLQNLRRKLSQGMNEAQAAFDTGLPHQEISQLISFHEVKEWLLLRIGKLLEEAGAYRHTYSEAIRKTCDYIYASFSEELSLQHMADLVHLNKTYLSELFKKETGTSFNDFLTQVRIEKAKELIRAGEVKMGAMAEQVGYPDGSYFTKVFKKVTGMTPMEFKQSGGGLKG</sequence>
<dbReference type="GO" id="GO:0043565">
    <property type="term" value="F:sequence-specific DNA binding"/>
    <property type="evidence" value="ECO:0007669"/>
    <property type="project" value="InterPro"/>
</dbReference>
<evidence type="ECO:0000256" key="1">
    <source>
        <dbReference type="ARBA" id="ARBA00023015"/>
    </source>
</evidence>
<name>A0A972GPZ3_9BACL</name>
<dbReference type="InterPro" id="IPR041522">
    <property type="entry name" value="CdaR_GGDEF"/>
</dbReference>
<dbReference type="InterPro" id="IPR011006">
    <property type="entry name" value="CheY-like_superfamily"/>
</dbReference>
<dbReference type="SMART" id="SM00448">
    <property type="entry name" value="REC"/>
    <property type="match status" value="1"/>
</dbReference>
<keyword evidence="4" id="KW-0597">Phosphoprotein</keyword>
<dbReference type="GO" id="GO:0000160">
    <property type="term" value="P:phosphorelay signal transduction system"/>
    <property type="evidence" value="ECO:0007669"/>
    <property type="project" value="InterPro"/>
</dbReference>
<dbReference type="InterPro" id="IPR018060">
    <property type="entry name" value="HTH_AraC"/>
</dbReference>
<dbReference type="Gene3D" id="3.40.50.2300">
    <property type="match status" value="1"/>
</dbReference>
<evidence type="ECO:0000259" key="6">
    <source>
        <dbReference type="PROSITE" id="PS50110"/>
    </source>
</evidence>
<dbReference type="SUPFAM" id="SSF52172">
    <property type="entry name" value="CheY-like"/>
    <property type="match status" value="1"/>
</dbReference>
<dbReference type="PROSITE" id="PS50110">
    <property type="entry name" value="RESPONSE_REGULATORY"/>
    <property type="match status" value="1"/>
</dbReference>